<accession>A0ABP8ML38</accession>
<keyword evidence="2" id="KW-1185">Reference proteome</keyword>
<gene>
    <name evidence="1" type="ORF">GCM10023156_16960</name>
</gene>
<proteinExistence type="predicted"/>
<sequence length="62" mass="7178">MIQQEERETTENTRLATLFPLFAPVQIVRSIISLVWRRIVGCSGEIKIMSMIKIKNFVGRDL</sequence>
<organism evidence="1 2">
    <name type="scientific">Novipirellula rosea</name>
    <dbReference type="NCBI Taxonomy" id="1031540"/>
    <lineage>
        <taxon>Bacteria</taxon>
        <taxon>Pseudomonadati</taxon>
        <taxon>Planctomycetota</taxon>
        <taxon>Planctomycetia</taxon>
        <taxon>Pirellulales</taxon>
        <taxon>Pirellulaceae</taxon>
        <taxon>Novipirellula</taxon>
    </lineage>
</organism>
<dbReference type="EMBL" id="BAABGA010000021">
    <property type="protein sequence ID" value="GAA4450582.1"/>
    <property type="molecule type" value="Genomic_DNA"/>
</dbReference>
<name>A0ABP8ML38_9BACT</name>
<comment type="caution">
    <text evidence="1">The sequence shown here is derived from an EMBL/GenBank/DDBJ whole genome shotgun (WGS) entry which is preliminary data.</text>
</comment>
<evidence type="ECO:0000313" key="1">
    <source>
        <dbReference type="EMBL" id="GAA4450582.1"/>
    </source>
</evidence>
<dbReference type="Proteomes" id="UP001500840">
    <property type="component" value="Unassembled WGS sequence"/>
</dbReference>
<reference evidence="2" key="1">
    <citation type="journal article" date="2019" name="Int. J. Syst. Evol. Microbiol.">
        <title>The Global Catalogue of Microorganisms (GCM) 10K type strain sequencing project: providing services to taxonomists for standard genome sequencing and annotation.</title>
        <authorList>
            <consortium name="The Broad Institute Genomics Platform"/>
            <consortium name="The Broad Institute Genome Sequencing Center for Infectious Disease"/>
            <person name="Wu L."/>
            <person name="Ma J."/>
        </authorList>
    </citation>
    <scope>NUCLEOTIDE SEQUENCE [LARGE SCALE GENOMIC DNA]</scope>
    <source>
        <strain evidence="2">JCM 17759</strain>
    </source>
</reference>
<protein>
    <submittedName>
        <fullName evidence="1">Uncharacterized protein</fullName>
    </submittedName>
</protein>
<evidence type="ECO:0000313" key="2">
    <source>
        <dbReference type="Proteomes" id="UP001500840"/>
    </source>
</evidence>